<dbReference type="InterPro" id="IPR013785">
    <property type="entry name" value="Aldolase_TIM"/>
</dbReference>
<dbReference type="STRING" id="56780.SYN_02409"/>
<dbReference type="CDD" id="cd21109">
    <property type="entry name" value="SPASM"/>
    <property type="match status" value="1"/>
</dbReference>
<dbReference type="AlphaFoldDB" id="Q2LXD3"/>
<organism evidence="1 2">
    <name type="scientific">Syntrophus aciditrophicus (strain SB)</name>
    <dbReference type="NCBI Taxonomy" id="56780"/>
    <lineage>
        <taxon>Bacteria</taxon>
        <taxon>Pseudomonadati</taxon>
        <taxon>Thermodesulfobacteriota</taxon>
        <taxon>Syntrophia</taxon>
        <taxon>Syntrophales</taxon>
        <taxon>Syntrophaceae</taxon>
        <taxon>Syntrophus</taxon>
    </lineage>
</organism>
<dbReference type="KEGG" id="sat:SYN_02409"/>
<dbReference type="InParanoid" id="Q2LXD3"/>
<dbReference type="HOGENOM" id="CLU_868376_0_0_7"/>
<dbReference type="InterPro" id="IPR026401">
    <property type="entry name" value="CXXX_matur"/>
</dbReference>
<proteinExistence type="predicted"/>
<dbReference type="Gene3D" id="3.20.20.70">
    <property type="entry name" value="Aldolase class I"/>
    <property type="match status" value="1"/>
</dbReference>
<dbReference type="EMBL" id="CP000252">
    <property type="protein sequence ID" value="ABC78747.1"/>
    <property type="molecule type" value="Genomic_DNA"/>
</dbReference>
<dbReference type="NCBIfam" id="TIGR04119">
    <property type="entry name" value="CXXX_matur"/>
    <property type="match status" value="1"/>
</dbReference>
<dbReference type="Proteomes" id="UP000001933">
    <property type="component" value="Chromosome"/>
</dbReference>
<keyword evidence="2" id="KW-1185">Reference proteome</keyword>
<evidence type="ECO:0000313" key="2">
    <source>
        <dbReference type="Proteomes" id="UP000001933"/>
    </source>
</evidence>
<evidence type="ECO:0000313" key="1">
    <source>
        <dbReference type="EMBL" id="ABC78747.1"/>
    </source>
</evidence>
<protein>
    <submittedName>
        <fullName evidence="1">Hypothetical cytosolic protein</fullName>
    </submittedName>
</protein>
<dbReference type="eggNOG" id="COG0641">
    <property type="taxonomic scope" value="Bacteria"/>
</dbReference>
<gene>
    <name evidence="1" type="ORF">SYN_02409</name>
</gene>
<reference evidence="1 2" key="1">
    <citation type="journal article" date="2007" name="Proc. Natl. Acad. Sci. U.S.A.">
        <title>The genome of Syntrophus aciditrophicus: life at the thermodynamic limit of microbial growth.</title>
        <authorList>
            <person name="McInerney M.J."/>
            <person name="Rohlin L."/>
            <person name="Mouttaki H."/>
            <person name="Kim U."/>
            <person name="Krupp R.S."/>
            <person name="Rios-Hernandez L."/>
            <person name="Sieber J."/>
            <person name="Struchtemeyer C.G."/>
            <person name="Bhattacharyya A."/>
            <person name="Campbell J.W."/>
            <person name="Gunsalus R.P."/>
        </authorList>
    </citation>
    <scope>NUCLEOTIDE SEQUENCE [LARGE SCALE GENOMIC DNA]</scope>
    <source>
        <strain evidence="1 2">SB</strain>
    </source>
</reference>
<accession>Q2LXD3</accession>
<name>Q2LXD3_SYNAS</name>
<sequence length="366" mass="41780">MRRDDMYRYLLVILEKGAVPFCHYSNPFYYSSAEPEFMPLEILGKIVEYARENGLFLNFLFGRHPLSLEYESLIGTIGHVKMIPVVLKDIYPDGVPVLEADESMRFSELEADSERNLVLSVTPTDLPHLSDMVASLWGKFKRLNLHLVGVETISSAQLDVYQSELKKIADRLAQLYRTGREIEINVISDRLLLNQMNNCDAGIKHLTIAPDGNAYICPAFYYDDEADTVGYWSDIIETTHANHQLLDLGCAPICSRCDAFHCKRCVYLNKKTTLEVNVPSREQCLASHVEREVSRLLLQSLRTVRPFDQFPAIASLTYDDPFDLIVGETWKREEPAAVSATSQDADNCLQQIYEMQKKILRKLELD</sequence>